<protein>
    <submittedName>
        <fullName evidence="2">Uncharacterized protein</fullName>
    </submittedName>
</protein>
<evidence type="ECO:0000313" key="3">
    <source>
        <dbReference type="Proteomes" id="UP001215598"/>
    </source>
</evidence>
<evidence type="ECO:0000313" key="2">
    <source>
        <dbReference type="EMBL" id="KAJ7735008.1"/>
    </source>
</evidence>
<dbReference type="Proteomes" id="UP001215598">
    <property type="component" value="Unassembled WGS sequence"/>
</dbReference>
<dbReference type="EMBL" id="JARKIB010000129">
    <property type="protein sequence ID" value="KAJ7735008.1"/>
    <property type="molecule type" value="Genomic_DNA"/>
</dbReference>
<evidence type="ECO:0000256" key="1">
    <source>
        <dbReference type="SAM" id="MobiDB-lite"/>
    </source>
</evidence>
<gene>
    <name evidence="2" type="ORF">B0H16DRAFT_135207</name>
</gene>
<feature type="region of interest" description="Disordered" evidence="1">
    <location>
        <begin position="378"/>
        <end position="402"/>
    </location>
</feature>
<comment type="caution">
    <text evidence="2">The sequence shown here is derived from an EMBL/GenBank/DDBJ whole genome shotgun (WGS) entry which is preliminary data.</text>
</comment>
<dbReference type="AlphaFoldDB" id="A0AAD7I4M6"/>
<sequence length="441" mass="48416">MSILNLCVEILQEIGNELSNTGQKNLRAACRYTDYAVAPLFFSSVVLKSSDLRRESSIWGMSRLASGRSGWSTHAKTLEIVPGAQNGEEGEWELGSHISEAAVQELFSSALRSLSNVRSVIWAETEDDPSWQCDVISDYLRSLPLLTSLELSLQRAEDFALPLLSGLRNLKIANPHWLPIHLTHPDSRAIARSSGLTSLNLSGFHDCATASAQLWSTLLERDIRLREITTTSVSPDLITYLASYSGVEKLVMRGLGGGHFDLSNELAVLFYETVLPQHADSLVELACPTTHENNWSFGAHNAGAIAKLRALTKLFIGVNAQDVVNADPGNSALDILFNTVAGLPGLHIIAVSACHTSPHRAAVEAAILLAMRSQRPSTTQQSYQLNPVEDDGDDAEPEPAPAPVVPPAQSIIRVHYDWSFEQWVKLFVYLCFMRLYKSMLQ</sequence>
<reference evidence="2" key="1">
    <citation type="submission" date="2023-03" db="EMBL/GenBank/DDBJ databases">
        <title>Massive genome expansion in bonnet fungi (Mycena s.s.) driven by repeated elements and novel gene families across ecological guilds.</title>
        <authorList>
            <consortium name="Lawrence Berkeley National Laboratory"/>
            <person name="Harder C.B."/>
            <person name="Miyauchi S."/>
            <person name="Viragh M."/>
            <person name="Kuo A."/>
            <person name="Thoen E."/>
            <person name="Andreopoulos B."/>
            <person name="Lu D."/>
            <person name="Skrede I."/>
            <person name="Drula E."/>
            <person name="Henrissat B."/>
            <person name="Morin E."/>
            <person name="Kohler A."/>
            <person name="Barry K."/>
            <person name="LaButti K."/>
            <person name="Morin E."/>
            <person name="Salamov A."/>
            <person name="Lipzen A."/>
            <person name="Mereny Z."/>
            <person name="Hegedus B."/>
            <person name="Baldrian P."/>
            <person name="Stursova M."/>
            <person name="Weitz H."/>
            <person name="Taylor A."/>
            <person name="Grigoriev I.V."/>
            <person name="Nagy L.G."/>
            <person name="Martin F."/>
            <person name="Kauserud H."/>
        </authorList>
    </citation>
    <scope>NUCLEOTIDE SEQUENCE</scope>
    <source>
        <strain evidence="2">CBHHK182m</strain>
    </source>
</reference>
<organism evidence="2 3">
    <name type="scientific">Mycena metata</name>
    <dbReference type="NCBI Taxonomy" id="1033252"/>
    <lineage>
        <taxon>Eukaryota</taxon>
        <taxon>Fungi</taxon>
        <taxon>Dikarya</taxon>
        <taxon>Basidiomycota</taxon>
        <taxon>Agaricomycotina</taxon>
        <taxon>Agaricomycetes</taxon>
        <taxon>Agaricomycetidae</taxon>
        <taxon>Agaricales</taxon>
        <taxon>Marasmiineae</taxon>
        <taxon>Mycenaceae</taxon>
        <taxon>Mycena</taxon>
    </lineage>
</organism>
<proteinExistence type="predicted"/>
<feature type="compositionally biased region" description="Acidic residues" evidence="1">
    <location>
        <begin position="388"/>
        <end position="397"/>
    </location>
</feature>
<keyword evidence="3" id="KW-1185">Reference proteome</keyword>
<accession>A0AAD7I4M6</accession>
<name>A0AAD7I4M6_9AGAR</name>